<dbReference type="PROSITE" id="PS50119">
    <property type="entry name" value="ZF_BBOX"/>
    <property type="match status" value="2"/>
</dbReference>
<dbReference type="AlphaFoldDB" id="A0A1J4KWN5"/>
<evidence type="ECO:0000313" key="7">
    <source>
        <dbReference type="EMBL" id="OHT13949.1"/>
    </source>
</evidence>
<dbReference type="SUPFAM" id="SSF57845">
    <property type="entry name" value="B-box zinc-binding domain"/>
    <property type="match status" value="1"/>
</dbReference>
<dbReference type="SMART" id="SM00336">
    <property type="entry name" value="BBOX"/>
    <property type="match status" value="2"/>
</dbReference>
<dbReference type="PANTHER" id="PTHR25462">
    <property type="entry name" value="BONUS, ISOFORM C-RELATED"/>
    <property type="match status" value="1"/>
</dbReference>
<sequence length="700" mass="79348">MVNLCAIRLYVCLTYSLLLIFQEMTNLTKIDPISEEFGQLEFELQVQLNAPKLIIGECYDILNKQVNANFVDYCKTLLPQNIVDVYVPTNKLTQSVSDIIANGVKVDEKTGFHFQVDTFRVDRSAKEVEVIHFKIALGNTLNFQPATNITNTCDYLEEEPSLADLRLGYHSLCCSTSNDFVVFNECQISAYHLIKMPGGKYLEEPKPGYDICDLCGKALATIWCINDSAQLCAKCDEESHKTNKMFERHKRLPLLEARCVMEFCPVHSEQRVEYYCPKCRGPVCFTCKMEGSHSCGKAAVHPLVPIKKAYGERVESSQTENPICVKRKSAIDQKIKLADDRLDMIRQNAEEICAEIQRIADVAQQNVRELAGEKALLVRSSKTELQRKRKEIETLERFTHIHRYVSLPLTFINYFDRQDVYIDGMKETTDLPEDTRVEPDLCVFGTLDVSNRPANRTFAQSVMTARSLTADEIAEEEKNRKSSISQRGKNGPVFTSLVKLGKRRADRNRETGLTLNFTPFQGSAIITNAATARTLYLCFPFKDMPQTHLLFSSKRDGRSIRKMHEMIDEIGITAVFIQKDEYIFGGFAACKWNSSGKPFGDKSSSFIFSVTQDALVPYRPNISDACHLIATEDTLSFGKYDLVLADNFDRCTGSIENSYGIGFKQGSNEAENFLAGQPLFKADVVEVWGFWRPEDQQFNH</sequence>
<keyword evidence="8" id="KW-1185">Reference proteome</keyword>
<dbReference type="GeneID" id="94833237"/>
<dbReference type="RefSeq" id="XP_068367085.1">
    <property type="nucleotide sequence ID" value="XM_068498533.1"/>
</dbReference>
<evidence type="ECO:0000259" key="5">
    <source>
        <dbReference type="PROSITE" id="PS50119"/>
    </source>
</evidence>
<organism evidence="7 8">
    <name type="scientific">Tritrichomonas foetus</name>
    <dbReference type="NCBI Taxonomy" id="1144522"/>
    <lineage>
        <taxon>Eukaryota</taxon>
        <taxon>Metamonada</taxon>
        <taxon>Parabasalia</taxon>
        <taxon>Tritrichomonadida</taxon>
        <taxon>Tritrichomonadidae</taxon>
        <taxon>Tritrichomonas</taxon>
    </lineage>
</organism>
<dbReference type="Gene3D" id="3.30.160.60">
    <property type="entry name" value="Classic Zinc Finger"/>
    <property type="match status" value="1"/>
</dbReference>
<evidence type="ECO:0000313" key="8">
    <source>
        <dbReference type="Proteomes" id="UP000179807"/>
    </source>
</evidence>
<feature type="chain" id="PRO_5012565889" evidence="4">
    <location>
        <begin position="28"/>
        <end position="700"/>
    </location>
</feature>
<feature type="domain" description="B box-type" evidence="5">
    <location>
        <begin position="263"/>
        <end position="306"/>
    </location>
</feature>
<dbReference type="Pfam" id="PF00643">
    <property type="entry name" value="zf-B_box"/>
    <property type="match status" value="2"/>
</dbReference>
<name>A0A1J4KWN5_9EUKA</name>
<evidence type="ECO:0000256" key="3">
    <source>
        <dbReference type="PROSITE-ProRule" id="PRU00024"/>
    </source>
</evidence>
<dbReference type="PROSITE" id="PS51886">
    <property type="entry name" value="TLDC"/>
    <property type="match status" value="1"/>
</dbReference>
<comment type="caution">
    <text evidence="7">The sequence shown here is derived from an EMBL/GenBank/DDBJ whole genome shotgun (WGS) entry which is preliminary data.</text>
</comment>
<keyword evidence="3" id="KW-0863">Zinc-finger</keyword>
<dbReference type="VEuPathDB" id="TrichDB:TRFO_15705"/>
<accession>A0A1J4KWN5</accession>
<dbReference type="InterPro" id="IPR047153">
    <property type="entry name" value="TRIM45/56/19-like"/>
</dbReference>
<evidence type="ECO:0000256" key="4">
    <source>
        <dbReference type="SAM" id="SignalP"/>
    </source>
</evidence>
<dbReference type="Pfam" id="PF07534">
    <property type="entry name" value="TLD"/>
    <property type="match status" value="1"/>
</dbReference>
<keyword evidence="1" id="KW-0479">Metal-binding</keyword>
<dbReference type="Proteomes" id="UP000179807">
    <property type="component" value="Unassembled WGS sequence"/>
</dbReference>
<dbReference type="InterPro" id="IPR006571">
    <property type="entry name" value="TLDc_dom"/>
</dbReference>
<evidence type="ECO:0000256" key="1">
    <source>
        <dbReference type="ARBA" id="ARBA00022723"/>
    </source>
</evidence>
<dbReference type="PANTHER" id="PTHR25462:SF296">
    <property type="entry name" value="MEIOTIC P26, ISOFORM F"/>
    <property type="match status" value="1"/>
</dbReference>
<feature type="domain" description="TLDc" evidence="6">
    <location>
        <begin position="525"/>
        <end position="691"/>
    </location>
</feature>
<dbReference type="CDD" id="cd19821">
    <property type="entry name" value="Bbox1_BBX-like"/>
    <property type="match status" value="1"/>
</dbReference>
<dbReference type="EMBL" id="MLAK01000441">
    <property type="protein sequence ID" value="OHT13949.1"/>
    <property type="molecule type" value="Genomic_DNA"/>
</dbReference>
<dbReference type="InterPro" id="IPR000315">
    <property type="entry name" value="Znf_B-box"/>
</dbReference>
<feature type="domain" description="B box-type" evidence="5">
    <location>
        <begin position="207"/>
        <end position="254"/>
    </location>
</feature>
<evidence type="ECO:0000259" key="6">
    <source>
        <dbReference type="PROSITE" id="PS51886"/>
    </source>
</evidence>
<evidence type="ECO:0000256" key="2">
    <source>
        <dbReference type="ARBA" id="ARBA00022833"/>
    </source>
</evidence>
<proteinExistence type="predicted"/>
<dbReference type="GO" id="GO:0008270">
    <property type="term" value="F:zinc ion binding"/>
    <property type="evidence" value="ECO:0007669"/>
    <property type="project" value="UniProtKB-KW"/>
</dbReference>
<feature type="signal peptide" evidence="4">
    <location>
        <begin position="1"/>
        <end position="27"/>
    </location>
</feature>
<gene>
    <name evidence="7" type="ORF">TRFO_15705</name>
</gene>
<reference evidence="7" key="1">
    <citation type="submission" date="2016-10" db="EMBL/GenBank/DDBJ databases">
        <authorList>
            <person name="Benchimol M."/>
            <person name="Almeida L.G."/>
            <person name="Vasconcelos A.T."/>
            <person name="Perreira-Neves A."/>
            <person name="Rosa I.A."/>
            <person name="Tasca T."/>
            <person name="Bogo M.R."/>
            <person name="de Souza W."/>
        </authorList>
    </citation>
    <scope>NUCLEOTIDE SEQUENCE [LARGE SCALE GENOMIC DNA]</scope>
    <source>
        <strain evidence="7">K</strain>
    </source>
</reference>
<dbReference type="SMART" id="SM00584">
    <property type="entry name" value="TLDc"/>
    <property type="match status" value="1"/>
</dbReference>
<dbReference type="InterPro" id="IPR049808">
    <property type="entry name" value="CONSTANS-like_Bbox1"/>
</dbReference>
<keyword evidence="2" id="KW-0862">Zinc</keyword>
<keyword evidence="4" id="KW-0732">Signal</keyword>
<protein>
    <submittedName>
        <fullName evidence="7">B-box zinc finger family protein</fullName>
    </submittedName>
</protein>
<dbReference type="OrthoDB" id="26679at2759"/>